<feature type="transmembrane region" description="Helical" evidence="8">
    <location>
        <begin position="417"/>
        <end position="440"/>
    </location>
</feature>
<name>T2MHJ1_HYDVU</name>
<dbReference type="OrthoDB" id="5972344at2759"/>
<feature type="transmembrane region" description="Helical" evidence="8">
    <location>
        <begin position="7"/>
        <end position="31"/>
    </location>
</feature>
<evidence type="ECO:0000256" key="5">
    <source>
        <dbReference type="ARBA" id="ARBA00022989"/>
    </source>
</evidence>
<evidence type="ECO:0000256" key="2">
    <source>
        <dbReference type="ARBA" id="ARBA00022448"/>
    </source>
</evidence>
<gene>
    <name evidence="10" type="primary">SLC2A1</name>
</gene>
<feature type="transmembrane region" description="Helical" evidence="8">
    <location>
        <begin position="324"/>
        <end position="345"/>
    </location>
</feature>
<keyword evidence="2 7" id="KW-0813">Transport</keyword>
<keyword evidence="10" id="KW-0762">Sugar transport</keyword>
<dbReference type="InterPro" id="IPR003663">
    <property type="entry name" value="Sugar/inositol_transpt"/>
</dbReference>
<feature type="transmembrane region" description="Helical" evidence="8">
    <location>
        <begin position="176"/>
        <end position="195"/>
    </location>
</feature>
<dbReference type="SUPFAM" id="SSF103473">
    <property type="entry name" value="MFS general substrate transporter"/>
    <property type="match status" value="1"/>
</dbReference>
<evidence type="ECO:0000256" key="3">
    <source>
        <dbReference type="ARBA" id="ARBA00022475"/>
    </source>
</evidence>
<dbReference type="PANTHER" id="PTHR23503">
    <property type="entry name" value="SOLUTE CARRIER FAMILY 2"/>
    <property type="match status" value="1"/>
</dbReference>
<dbReference type="InterPro" id="IPR036259">
    <property type="entry name" value="MFS_trans_sf"/>
</dbReference>
<proteinExistence type="evidence at transcript level"/>
<evidence type="ECO:0000256" key="6">
    <source>
        <dbReference type="ARBA" id="ARBA00023136"/>
    </source>
</evidence>
<comment type="subcellular location">
    <subcellularLocation>
        <location evidence="1">Cell membrane</location>
        <topology evidence="1">Multi-pass membrane protein</topology>
    </subcellularLocation>
</comment>
<evidence type="ECO:0000256" key="7">
    <source>
        <dbReference type="RuleBase" id="RU003346"/>
    </source>
</evidence>
<comment type="similarity">
    <text evidence="7">Belongs to the major facilitator superfamily. Sugar transporter (TC 2.A.1.1) family.</text>
</comment>
<feature type="transmembrane region" description="Helical" evidence="8">
    <location>
        <begin position="295"/>
        <end position="317"/>
    </location>
</feature>
<feature type="non-terminal residue" evidence="10">
    <location>
        <position position="1"/>
    </location>
</feature>
<accession>T2MHJ1</accession>
<keyword evidence="6 8" id="KW-0472">Membrane</keyword>
<dbReference type="PROSITE" id="PS50850">
    <property type="entry name" value="MFS"/>
    <property type="match status" value="1"/>
</dbReference>
<organism evidence="10">
    <name type="scientific">Hydra vulgaris</name>
    <name type="common">Hydra</name>
    <name type="synonym">Hydra attenuata</name>
    <dbReference type="NCBI Taxonomy" id="6087"/>
    <lineage>
        <taxon>Eukaryota</taxon>
        <taxon>Metazoa</taxon>
        <taxon>Cnidaria</taxon>
        <taxon>Hydrozoa</taxon>
        <taxon>Hydroidolina</taxon>
        <taxon>Anthoathecata</taxon>
        <taxon>Aplanulata</taxon>
        <taxon>Hydridae</taxon>
        <taxon>Hydra</taxon>
    </lineage>
</organism>
<feature type="domain" description="Major facilitator superfamily (MFS) profile" evidence="9">
    <location>
        <begin position="13"/>
        <end position="444"/>
    </location>
</feature>
<protein>
    <submittedName>
        <fullName evidence="10">Solute carrier family 2,facilitated glucose transporter member 1</fullName>
    </submittedName>
</protein>
<dbReference type="EMBL" id="HAAD01005183">
    <property type="protein sequence ID" value="CDG71415.1"/>
    <property type="molecule type" value="mRNA"/>
</dbReference>
<dbReference type="GO" id="GO:0005886">
    <property type="term" value="C:plasma membrane"/>
    <property type="evidence" value="ECO:0007669"/>
    <property type="project" value="UniProtKB-SubCell"/>
</dbReference>
<dbReference type="Gene3D" id="1.20.1250.20">
    <property type="entry name" value="MFS general substrate transporter like domains"/>
    <property type="match status" value="1"/>
</dbReference>
<keyword evidence="3" id="KW-1003">Cell membrane</keyword>
<feature type="transmembrane region" description="Helical" evidence="8">
    <location>
        <begin position="106"/>
        <end position="132"/>
    </location>
</feature>
<dbReference type="InterPro" id="IPR045263">
    <property type="entry name" value="GLUT"/>
</dbReference>
<dbReference type="NCBIfam" id="TIGR00879">
    <property type="entry name" value="SP"/>
    <property type="match status" value="1"/>
</dbReference>
<evidence type="ECO:0000259" key="9">
    <source>
        <dbReference type="PROSITE" id="PS50850"/>
    </source>
</evidence>
<reference evidence="10" key="1">
    <citation type="journal article" date="2013" name="Genome Biol. Evol.">
        <title>Punctuated emergences of genetic and phenotypic innovations in eumetazoan, bilaterian, euteleostome, and hominidae ancestors.</title>
        <authorList>
            <person name="Wenger Y."/>
            <person name="Galliot B."/>
        </authorList>
    </citation>
    <scope>NUCLEOTIDE SEQUENCE</scope>
    <source>
        <tissue evidence="10">Whole animals</tissue>
    </source>
</reference>
<evidence type="ECO:0000256" key="1">
    <source>
        <dbReference type="ARBA" id="ARBA00004651"/>
    </source>
</evidence>
<dbReference type="PRINTS" id="PR00171">
    <property type="entry name" value="SUGRTRNSPORT"/>
</dbReference>
<dbReference type="PROSITE" id="PS00217">
    <property type="entry name" value="SUGAR_TRANSPORT_2"/>
    <property type="match status" value="1"/>
</dbReference>
<sequence length="506" mass="54887">MAQEITIRLILVAVVCFGGSSLQFGYNLAVVNAPEPILKAFFKDVKSFDTFLWPFAVAIFAIGGMCGAFIGPHIATKVGRKNTLLLNNILAICGGLLLAFTKPAKLVGLLIFARILLGLNAGVNTVVAPMYLSEIAPVNLRGSLGTINQFGIVSGLLLANILGLPQLLGTEKGWPYLFGMTAVVAAVQLCLLPFCPESPRFLLLNKQDSAAITNLRLLRGYENVDDEVEAIKLDVERDASVKHTTVLELLMNRNYRKPLIISIVMQLSQQLSGIGGILSYSTSLFIKLGMDEKNGPAATCGVGALSVVMTGITVVLVEVSGRRRLMLIGLGGMVVCYSIVTVSLVFKSASWAKVLAVVSTLASVTAFQIGPGPIPWFIVGELFTQSSIAAAVSIAGPTNWLGNFAVSLVYPKMQDKIHPYTFIPFEILLILFFLFTYYFVPETKGRTVAEISAVFRNNYASTDVEKHVQELFNFYTNVGPETFAGHKRLFCILDNFSSKTISYQSL</sequence>
<evidence type="ECO:0000313" key="10">
    <source>
        <dbReference type="EMBL" id="CDG71415.1"/>
    </source>
</evidence>
<keyword evidence="4 8" id="KW-0812">Transmembrane</keyword>
<dbReference type="GO" id="GO:1990539">
    <property type="term" value="P:fructose import across plasma membrane"/>
    <property type="evidence" value="ECO:0007669"/>
    <property type="project" value="UniProtKB-ARBA"/>
</dbReference>
<feature type="transmembrane region" description="Helical" evidence="8">
    <location>
        <begin position="259"/>
        <end position="280"/>
    </location>
</feature>
<evidence type="ECO:0000256" key="8">
    <source>
        <dbReference type="SAM" id="Phobius"/>
    </source>
</evidence>
<feature type="transmembrane region" description="Helical" evidence="8">
    <location>
        <begin position="144"/>
        <end position="164"/>
    </location>
</feature>
<dbReference type="AlphaFoldDB" id="T2MHJ1"/>
<feature type="transmembrane region" description="Helical" evidence="8">
    <location>
        <begin position="51"/>
        <end position="71"/>
    </location>
</feature>
<dbReference type="PANTHER" id="PTHR23503:SF8">
    <property type="entry name" value="FACILITATED GLUCOSE TRANSPORTER PROTEIN 1"/>
    <property type="match status" value="1"/>
</dbReference>
<evidence type="ECO:0000256" key="4">
    <source>
        <dbReference type="ARBA" id="ARBA00022692"/>
    </source>
</evidence>
<dbReference type="InterPro" id="IPR005829">
    <property type="entry name" value="Sugar_transporter_CS"/>
</dbReference>
<dbReference type="FunFam" id="1.20.1250.20:FF:001511">
    <property type="entry name" value="Solute carrier family 2, facilitated glucose transporter member 5"/>
    <property type="match status" value="1"/>
</dbReference>
<keyword evidence="5 8" id="KW-1133">Transmembrane helix</keyword>
<dbReference type="Pfam" id="PF00083">
    <property type="entry name" value="Sugar_tr"/>
    <property type="match status" value="1"/>
</dbReference>
<feature type="transmembrane region" description="Helical" evidence="8">
    <location>
        <begin position="83"/>
        <end position="100"/>
    </location>
</feature>
<dbReference type="InterPro" id="IPR020846">
    <property type="entry name" value="MFS_dom"/>
</dbReference>
<dbReference type="InterPro" id="IPR005828">
    <property type="entry name" value="MFS_sugar_transport-like"/>
</dbReference>
<dbReference type="GO" id="GO:0005353">
    <property type="term" value="F:fructose transmembrane transporter activity"/>
    <property type="evidence" value="ECO:0007669"/>
    <property type="project" value="UniProtKB-ARBA"/>
</dbReference>